<evidence type="ECO:0008006" key="3">
    <source>
        <dbReference type="Google" id="ProtNLM"/>
    </source>
</evidence>
<dbReference type="AlphaFoldDB" id="A0A558A2Y8"/>
<keyword evidence="2" id="KW-1185">Reference proteome</keyword>
<evidence type="ECO:0000313" key="1">
    <source>
        <dbReference type="EMBL" id="TVT18627.1"/>
    </source>
</evidence>
<dbReference type="OrthoDB" id="5464833at2"/>
<reference evidence="1 2" key="1">
    <citation type="submission" date="2019-07" db="EMBL/GenBank/DDBJ databases">
        <title>New species of Amycolatopsis and Streptomyces.</title>
        <authorList>
            <person name="Duangmal K."/>
            <person name="Teo W.F.A."/>
            <person name="Lipun K."/>
        </authorList>
    </citation>
    <scope>NUCLEOTIDE SEQUENCE [LARGE SCALE GENOMIC DNA]</scope>
    <source>
        <strain evidence="1 2">JCM 30562</strain>
    </source>
</reference>
<dbReference type="Proteomes" id="UP000318578">
    <property type="component" value="Unassembled WGS sequence"/>
</dbReference>
<evidence type="ECO:0000313" key="2">
    <source>
        <dbReference type="Proteomes" id="UP000318578"/>
    </source>
</evidence>
<dbReference type="EMBL" id="VJZA01000058">
    <property type="protein sequence ID" value="TVT18627.1"/>
    <property type="molecule type" value="Genomic_DNA"/>
</dbReference>
<comment type="caution">
    <text evidence="1">The sequence shown here is derived from an EMBL/GenBank/DDBJ whole genome shotgun (WGS) entry which is preliminary data.</text>
</comment>
<protein>
    <recommendedName>
        <fullName evidence="3">DUF2867 domain-containing protein</fullName>
    </recommendedName>
</protein>
<sequence length="200" mass="22429">MPSDDVAGGREPSLLAEFAPCRDFALTEHLVVAASPGETYAVVAQLRGADLRSPVLRVLTWARGLPVRLRPDETAPAFEEILLGARWVLLGERPCQEIVLGAAGRFWTPRMRWDVVVPHEFARYDRPRSGTIALALSILPFDREQTLLTLDTRVTVHDPVARRWAELYWQAIKPTARLVARQVLHAVNDEATGRHRSARN</sequence>
<name>A0A558A2Y8_9PSEU</name>
<proteinExistence type="predicted"/>
<gene>
    <name evidence="1" type="ORF">FNH06_27190</name>
</gene>
<dbReference type="RefSeq" id="WP_144642757.1">
    <property type="nucleotide sequence ID" value="NZ_BNAX01000005.1"/>
</dbReference>
<accession>A0A558A2Y8</accession>
<organism evidence="1 2">
    <name type="scientific">Amycolatopsis acidiphila</name>
    <dbReference type="NCBI Taxonomy" id="715473"/>
    <lineage>
        <taxon>Bacteria</taxon>
        <taxon>Bacillati</taxon>
        <taxon>Actinomycetota</taxon>
        <taxon>Actinomycetes</taxon>
        <taxon>Pseudonocardiales</taxon>
        <taxon>Pseudonocardiaceae</taxon>
        <taxon>Amycolatopsis</taxon>
    </lineage>
</organism>